<accession>A0A6C2YMW1</accession>
<evidence type="ECO:0000313" key="4">
    <source>
        <dbReference type="Proteomes" id="UP000464378"/>
    </source>
</evidence>
<organism evidence="3">
    <name type="scientific">Tuwongella immobilis</name>
    <dbReference type="NCBI Taxonomy" id="692036"/>
    <lineage>
        <taxon>Bacteria</taxon>
        <taxon>Pseudomonadati</taxon>
        <taxon>Planctomycetota</taxon>
        <taxon>Planctomycetia</taxon>
        <taxon>Gemmatales</taxon>
        <taxon>Gemmataceae</taxon>
        <taxon>Tuwongella</taxon>
    </lineage>
</organism>
<dbReference type="Pfam" id="PF00432">
    <property type="entry name" value="Prenyltrans"/>
    <property type="match status" value="1"/>
</dbReference>
<reference evidence="3" key="1">
    <citation type="submission" date="2019-04" db="EMBL/GenBank/DDBJ databases">
        <authorList>
            <consortium name="Science for Life Laboratories"/>
        </authorList>
    </citation>
    <scope>NUCLEOTIDE SEQUENCE</scope>
    <source>
        <strain evidence="3">MBLW1</strain>
    </source>
</reference>
<protein>
    <recommendedName>
        <fullName evidence="2">Prenyltransferase alpha-alpha toroid domain-containing protein</fullName>
    </recommendedName>
</protein>
<keyword evidence="3" id="KW-0808">Transferase</keyword>
<dbReference type="Proteomes" id="UP000464378">
    <property type="component" value="Chromosome"/>
</dbReference>
<dbReference type="KEGG" id="tim:GMBLW1_14110"/>
<dbReference type="RefSeq" id="WP_162657715.1">
    <property type="nucleotide sequence ID" value="NZ_LR593887.1"/>
</dbReference>
<sequence>MMRHVMIRRAGLGTLAALGIGWGITRWEPAVAQPVNPPLNAPVDAVPLTELKIVDQVNAAIDKGLEYIASKQKNDGSWHNNHAVNGLALLSFMGRGNVPGRGRYPDVLEKGKKFLLNTANPQTGYLSFSTMYEHGLATLALAEMYGMDPDPDLELKVRKAVELIEKTQSPRGGWRYSPSPDNQDLSVTVMQIVALRAASNASIPVSEKVINKAVDYVRSCAHPNGGFGYEGPGQGPQTSAAGVLSLQLLGKFDDKNLAPTIEYLNTFPVSWNAAGCQYFYYFHYYAIQAQYQTGGKHWNEWHPKVRELFLTHQNPDGSWDLPPGTAENEGVVGPNKIYWTAMACLVLDIYLHFLPAYQR</sequence>
<dbReference type="InParanoid" id="A0A6C2YMW1"/>
<evidence type="ECO:0000313" key="3">
    <source>
        <dbReference type="EMBL" id="VIP02549.1"/>
    </source>
</evidence>
<dbReference type="Gene3D" id="1.50.10.20">
    <property type="match status" value="2"/>
</dbReference>
<dbReference type="InterPro" id="IPR008930">
    <property type="entry name" value="Terpenoid_cyclase/PrenylTrfase"/>
</dbReference>
<proteinExistence type="predicted"/>
<dbReference type="CDD" id="cd00688">
    <property type="entry name" value="ISOPREN_C2_like"/>
    <property type="match status" value="1"/>
</dbReference>
<dbReference type="GO" id="GO:0016740">
    <property type="term" value="F:transferase activity"/>
    <property type="evidence" value="ECO:0007669"/>
    <property type="project" value="UniProtKB-KW"/>
</dbReference>
<dbReference type="AlphaFoldDB" id="A0A6C2YMW1"/>
<evidence type="ECO:0000259" key="2">
    <source>
        <dbReference type="Pfam" id="PF00432"/>
    </source>
</evidence>
<name>A0A6C2YMW1_9BACT</name>
<keyword evidence="1" id="KW-0677">Repeat</keyword>
<dbReference type="EMBL" id="LR593887">
    <property type="protein sequence ID" value="VTS01736.1"/>
    <property type="molecule type" value="Genomic_DNA"/>
</dbReference>
<dbReference type="SUPFAM" id="SSF48239">
    <property type="entry name" value="Terpenoid cyclases/Protein prenyltransferases"/>
    <property type="match status" value="1"/>
</dbReference>
<evidence type="ECO:0000256" key="1">
    <source>
        <dbReference type="ARBA" id="ARBA00022737"/>
    </source>
</evidence>
<dbReference type="EMBL" id="LR586016">
    <property type="protein sequence ID" value="VIP02549.1"/>
    <property type="molecule type" value="Genomic_DNA"/>
</dbReference>
<gene>
    <name evidence="3" type="ORF">GMBLW1_14110</name>
</gene>
<feature type="domain" description="Prenyltransferase alpha-alpha toroid" evidence="2">
    <location>
        <begin position="78"/>
        <end position="264"/>
    </location>
</feature>
<keyword evidence="4" id="KW-1185">Reference proteome</keyword>
<dbReference type="InterPro" id="IPR001330">
    <property type="entry name" value="Prenyltrans"/>
</dbReference>